<gene>
    <name evidence="11" type="ORF">NEMVEDRAFT_v1g218394</name>
</gene>
<dbReference type="InParanoid" id="A7SW40"/>
<keyword evidence="3 9" id="KW-1133">Transmembrane helix</keyword>
<feature type="transmembrane region" description="Helical" evidence="9">
    <location>
        <begin position="201"/>
        <end position="224"/>
    </location>
</feature>
<dbReference type="HOGENOM" id="CLU_009579_6_0_1"/>
<keyword evidence="5 9" id="KW-0472">Membrane</keyword>
<dbReference type="EMBL" id="DS469852">
    <property type="protein sequence ID" value="EDO32060.1"/>
    <property type="molecule type" value="Genomic_DNA"/>
</dbReference>
<keyword evidence="2 8" id="KW-0812">Transmembrane</keyword>
<dbReference type="PROSITE" id="PS50262">
    <property type="entry name" value="G_PROTEIN_RECEP_F1_2"/>
    <property type="match status" value="1"/>
</dbReference>
<dbReference type="Pfam" id="PF00001">
    <property type="entry name" value="7tm_1"/>
    <property type="match status" value="1"/>
</dbReference>
<evidence type="ECO:0000313" key="12">
    <source>
        <dbReference type="Proteomes" id="UP000001593"/>
    </source>
</evidence>
<evidence type="ECO:0000256" key="6">
    <source>
        <dbReference type="ARBA" id="ARBA00023170"/>
    </source>
</evidence>
<dbReference type="PANTHER" id="PTHR45695">
    <property type="entry name" value="LEUCOKININ RECEPTOR-RELATED"/>
    <property type="match status" value="1"/>
</dbReference>
<feature type="transmembrane region" description="Helical" evidence="9">
    <location>
        <begin position="32"/>
        <end position="57"/>
    </location>
</feature>
<accession>A7SW40</accession>
<feature type="domain" description="G-protein coupled receptors family 1 profile" evidence="10">
    <location>
        <begin position="48"/>
        <end position="315"/>
    </location>
</feature>
<feature type="transmembrane region" description="Helical" evidence="9">
    <location>
        <begin position="153"/>
        <end position="172"/>
    </location>
</feature>
<dbReference type="CDD" id="cd00637">
    <property type="entry name" value="7tm_classA_rhodopsin-like"/>
    <property type="match status" value="1"/>
</dbReference>
<dbReference type="STRING" id="45351.A7SW40"/>
<dbReference type="AlphaFoldDB" id="A7SW40"/>
<name>A7SW40_NEMVE</name>
<dbReference type="Gene3D" id="1.20.1070.10">
    <property type="entry name" value="Rhodopsin 7-helix transmembrane proteins"/>
    <property type="match status" value="1"/>
</dbReference>
<proteinExistence type="inferred from homology"/>
<dbReference type="OMA" id="ITIHFIF"/>
<evidence type="ECO:0000313" key="11">
    <source>
        <dbReference type="EMBL" id="EDO32060.1"/>
    </source>
</evidence>
<sequence length="330" mass="37564">MASYNTSQENNSSSASHLPWFLWYRTPQTLRVALVITYIATVSFSLLGDIALVAVICKYKHMRTKGNYLVLNMAVSDIAAMLVLTRGIYVRHTQTWTWDVQGRFGDALSKISAFIRDVSVSVSIHSMVFLALNRFFAVVYPTRPAPRLLAPRVVIPLTCITAFATFGVYFRVYRTITLYGNKYCLGILEPPFDPITAGRDFYLVFMTSLFIIPLPLMGTVYIAVARKLKRQAIPGEALPENEKRRRKRNKNVVLMAVTVTASFMICWIPQHTLVILHNFFWDETLSHLTFEELKEAMDIVVAIAYACFAVNPFICFMFSESLRKAITRLL</sequence>
<dbReference type="eggNOG" id="KOG4219">
    <property type="taxonomic scope" value="Eukaryota"/>
</dbReference>
<evidence type="ECO:0000259" key="10">
    <source>
        <dbReference type="PROSITE" id="PS50262"/>
    </source>
</evidence>
<dbReference type="PRINTS" id="PR00237">
    <property type="entry name" value="GPCRRHODOPSN"/>
</dbReference>
<evidence type="ECO:0000256" key="9">
    <source>
        <dbReference type="SAM" id="Phobius"/>
    </source>
</evidence>
<dbReference type="Proteomes" id="UP000001593">
    <property type="component" value="Unassembled WGS sequence"/>
</dbReference>
<evidence type="ECO:0000256" key="7">
    <source>
        <dbReference type="ARBA" id="ARBA00023224"/>
    </source>
</evidence>
<reference evidence="11 12" key="1">
    <citation type="journal article" date="2007" name="Science">
        <title>Sea anemone genome reveals ancestral eumetazoan gene repertoire and genomic organization.</title>
        <authorList>
            <person name="Putnam N.H."/>
            <person name="Srivastava M."/>
            <person name="Hellsten U."/>
            <person name="Dirks B."/>
            <person name="Chapman J."/>
            <person name="Salamov A."/>
            <person name="Terry A."/>
            <person name="Shapiro H."/>
            <person name="Lindquist E."/>
            <person name="Kapitonov V.V."/>
            <person name="Jurka J."/>
            <person name="Genikhovich G."/>
            <person name="Grigoriev I.V."/>
            <person name="Lucas S.M."/>
            <person name="Steele R.E."/>
            <person name="Finnerty J.R."/>
            <person name="Technau U."/>
            <person name="Martindale M.Q."/>
            <person name="Rokhsar D.S."/>
        </authorList>
    </citation>
    <scope>NUCLEOTIDE SEQUENCE [LARGE SCALE GENOMIC DNA]</scope>
    <source>
        <strain evidence="12">CH2 X CH6</strain>
    </source>
</reference>
<evidence type="ECO:0000256" key="4">
    <source>
        <dbReference type="ARBA" id="ARBA00023040"/>
    </source>
</evidence>
<keyword evidence="6 8" id="KW-0675">Receptor</keyword>
<dbReference type="SUPFAM" id="SSF81321">
    <property type="entry name" value="Family A G protein-coupled receptor-like"/>
    <property type="match status" value="1"/>
</dbReference>
<feature type="transmembrane region" description="Helical" evidence="9">
    <location>
        <begin position="296"/>
        <end position="318"/>
    </location>
</feature>
<dbReference type="PANTHER" id="PTHR45695:SF9">
    <property type="entry name" value="LEUCOKININ RECEPTOR"/>
    <property type="match status" value="1"/>
</dbReference>
<keyword evidence="7 8" id="KW-0807">Transducer</keyword>
<dbReference type="PhylomeDB" id="A7SW40"/>
<feature type="transmembrane region" description="Helical" evidence="9">
    <location>
        <begin position="69"/>
        <end position="89"/>
    </location>
</feature>
<protein>
    <recommendedName>
        <fullName evidence="10">G-protein coupled receptors family 1 profile domain-containing protein</fullName>
    </recommendedName>
</protein>
<dbReference type="InterPro" id="IPR000276">
    <property type="entry name" value="GPCR_Rhodpsn"/>
</dbReference>
<dbReference type="GO" id="GO:0004930">
    <property type="term" value="F:G protein-coupled receptor activity"/>
    <property type="evidence" value="ECO:0000318"/>
    <property type="project" value="GO_Central"/>
</dbReference>
<dbReference type="InterPro" id="IPR017452">
    <property type="entry name" value="GPCR_Rhodpsn_7TM"/>
</dbReference>
<feature type="transmembrane region" description="Helical" evidence="9">
    <location>
        <begin position="122"/>
        <end position="141"/>
    </location>
</feature>
<dbReference type="PROSITE" id="PS00237">
    <property type="entry name" value="G_PROTEIN_RECEP_F1_1"/>
    <property type="match status" value="1"/>
</dbReference>
<evidence type="ECO:0000256" key="8">
    <source>
        <dbReference type="RuleBase" id="RU000688"/>
    </source>
</evidence>
<dbReference type="GO" id="GO:0005886">
    <property type="term" value="C:plasma membrane"/>
    <property type="evidence" value="ECO:0000318"/>
    <property type="project" value="GO_Central"/>
</dbReference>
<keyword evidence="4 8" id="KW-0297">G-protein coupled receptor</keyword>
<comment type="similarity">
    <text evidence="8">Belongs to the G-protein coupled receptor 1 family.</text>
</comment>
<keyword evidence="12" id="KW-1185">Reference proteome</keyword>
<comment type="subcellular location">
    <subcellularLocation>
        <location evidence="1">Membrane</location>
        <topology evidence="1">Multi-pass membrane protein</topology>
    </subcellularLocation>
</comment>
<organism evidence="11 12">
    <name type="scientific">Nematostella vectensis</name>
    <name type="common">Starlet sea anemone</name>
    <dbReference type="NCBI Taxonomy" id="45351"/>
    <lineage>
        <taxon>Eukaryota</taxon>
        <taxon>Metazoa</taxon>
        <taxon>Cnidaria</taxon>
        <taxon>Anthozoa</taxon>
        <taxon>Hexacorallia</taxon>
        <taxon>Actiniaria</taxon>
        <taxon>Edwardsiidae</taxon>
        <taxon>Nematostella</taxon>
    </lineage>
</organism>
<evidence type="ECO:0000256" key="5">
    <source>
        <dbReference type="ARBA" id="ARBA00023136"/>
    </source>
</evidence>
<dbReference type="GO" id="GO:0007186">
    <property type="term" value="P:G protein-coupled receptor signaling pathway"/>
    <property type="evidence" value="ECO:0000318"/>
    <property type="project" value="GO_Central"/>
</dbReference>
<evidence type="ECO:0000256" key="2">
    <source>
        <dbReference type="ARBA" id="ARBA00022692"/>
    </source>
</evidence>
<feature type="transmembrane region" description="Helical" evidence="9">
    <location>
        <begin position="252"/>
        <end position="276"/>
    </location>
</feature>
<evidence type="ECO:0000256" key="3">
    <source>
        <dbReference type="ARBA" id="ARBA00022989"/>
    </source>
</evidence>
<dbReference type="FunFam" id="1.20.1070.10:FF:000601">
    <property type="entry name" value="Predicted protein"/>
    <property type="match status" value="1"/>
</dbReference>
<evidence type="ECO:0000256" key="1">
    <source>
        <dbReference type="ARBA" id="ARBA00004141"/>
    </source>
</evidence>